<feature type="domain" description="Zn(2)-C6 fungal-type" evidence="2">
    <location>
        <begin position="37"/>
        <end position="67"/>
    </location>
</feature>
<reference evidence="3" key="1">
    <citation type="journal article" date="2021" name="Nat. Commun.">
        <title>Genetic determinants of endophytism in the Arabidopsis root mycobiome.</title>
        <authorList>
            <person name="Mesny F."/>
            <person name="Miyauchi S."/>
            <person name="Thiergart T."/>
            <person name="Pickel B."/>
            <person name="Atanasova L."/>
            <person name="Karlsson M."/>
            <person name="Huettel B."/>
            <person name="Barry K.W."/>
            <person name="Haridas S."/>
            <person name="Chen C."/>
            <person name="Bauer D."/>
            <person name="Andreopoulos W."/>
            <person name="Pangilinan J."/>
            <person name="LaButti K."/>
            <person name="Riley R."/>
            <person name="Lipzen A."/>
            <person name="Clum A."/>
            <person name="Drula E."/>
            <person name="Henrissat B."/>
            <person name="Kohler A."/>
            <person name="Grigoriev I.V."/>
            <person name="Martin F.M."/>
            <person name="Hacquard S."/>
        </authorList>
    </citation>
    <scope>NUCLEOTIDE SEQUENCE</scope>
    <source>
        <strain evidence="3">MPI-CAGE-AT-0023</strain>
    </source>
</reference>
<dbReference type="Gene3D" id="4.10.240.10">
    <property type="entry name" value="Zn(2)-C6 fungal-type DNA-binding domain"/>
    <property type="match status" value="1"/>
</dbReference>
<keyword evidence="4" id="KW-1185">Reference proteome</keyword>
<dbReference type="Proteomes" id="UP000720189">
    <property type="component" value="Unassembled WGS sequence"/>
</dbReference>
<evidence type="ECO:0000259" key="2">
    <source>
        <dbReference type="PROSITE" id="PS50048"/>
    </source>
</evidence>
<proteinExistence type="predicted"/>
<dbReference type="AlphaFoldDB" id="A0A9P9R840"/>
<dbReference type="CDD" id="cd00067">
    <property type="entry name" value="GAL4"/>
    <property type="match status" value="1"/>
</dbReference>
<dbReference type="EMBL" id="JAGMUX010000001">
    <property type="protein sequence ID" value="KAH7269139.1"/>
    <property type="molecule type" value="Genomic_DNA"/>
</dbReference>
<evidence type="ECO:0000313" key="3">
    <source>
        <dbReference type="EMBL" id="KAH7269139.1"/>
    </source>
</evidence>
<organism evidence="3 4">
    <name type="scientific">Fusarium redolens</name>
    <dbReference type="NCBI Taxonomy" id="48865"/>
    <lineage>
        <taxon>Eukaryota</taxon>
        <taxon>Fungi</taxon>
        <taxon>Dikarya</taxon>
        <taxon>Ascomycota</taxon>
        <taxon>Pezizomycotina</taxon>
        <taxon>Sordariomycetes</taxon>
        <taxon>Hypocreomycetidae</taxon>
        <taxon>Hypocreales</taxon>
        <taxon>Nectriaceae</taxon>
        <taxon>Fusarium</taxon>
        <taxon>Fusarium redolens species complex</taxon>
    </lineage>
</organism>
<evidence type="ECO:0000256" key="1">
    <source>
        <dbReference type="ARBA" id="ARBA00023242"/>
    </source>
</evidence>
<dbReference type="InterPro" id="IPR001138">
    <property type="entry name" value="Zn2Cys6_DnaBD"/>
</dbReference>
<dbReference type="PANTHER" id="PTHR47256:SF3">
    <property type="entry name" value="ZN(II)2CYS6 TRANSCRIPTION FACTOR (EUROFUNG)"/>
    <property type="match status" value="1"/>
</dbReference>
<dbReference type="PROSITE" id="PS50048">
    <property type="entry name" value="ZN2_CY6_FUNGAL_2"/>
    <property type="match status" value="1"/>
</dbReference>
<dbReference type="GO" id="GO:0008270">
    <property type="term" value="F:zinc ion binding"/>
    <property type="evidence" value="ECO:0007669"/>
    <property type="project" value="InterPro"/>
</dbReference>
<dbReference type="RefSeq" id="XP_046055907.1">
    <property type="nucleotide sequence ID" value="XM_046186599.1"/>
</dbReference>
<dbReference type="Pfam" id="PF00172">
    <property type="entry name" value="Zn_clus"/>
    <property type="match status" value="1"/>
</dbReference>
<sequence length="697" mass="78555">MQGNYRKIQPAPRDDAEDEIDRKFRVTKRKRQHVRIACNPCREKKRACNGIEPTCDQCQTRTLACIYRIPPKTVDSTIKIQKQLDTLQHSFSHYADILEQLKTLPESDALKLLQRLRSPADVNGAFSSLQGSIHTRMRLSNHRTSQAILPTTNSRVEFELTALHGIVYPTLVPIDITSLGISPLEKPALPASQTANSGTSVQRLPSTPIVLSSDRFRPLCDSRLEEIDISYWTKVPISNDSAAAMISLFLETDQTIVGFIDADLFVESLVERKPQFCSTFLVSAVLYVACHAYTASDLKSVALGGLFFREAERLFRAEGSSDDLVTLAAINIFSLACFFHGNDKLAKELLGAGRHMGRRLGLYGVPLDSPSSLAFQELPDDVIRMTAHVAWSTYNWLTIHVLYYHDESVAIPPALPIPGDGRHDDLWPEHPLPEYMGSSFTKLCEFFTVIQEVAVVYSVADGTPIVDRVPIAFAEAKYQKILAWADSLGKNMAWDQNSQEHVMLFHMWFHCAVLDIFRPFAQGHQSYKLQSFSSPDSTPKTIFSASLNQLKRLALLYRTQQMPNSYMPYINISLIHIANTICKETNDPTSKFYFLLCTRYWQHLYIGYPIFGEIAQAFLTMAINNGLLTNREAKRLMAEVKGQGRHHELSHEGISTSLIVDFDLAMTNRGEADVQAVAQKFEEVALFDEFAVYKKED</sequence>
<dbReference type="CDD" id="cd12148">
    <property type="entry name" value="fungal_TF_MHR"/>
    <property type="match status" value="1"/>
</dbReference>
<dbReference type="GeneID" id="70216553"/>
<name>A0A9P9R840_FUSRE</name>
<dbReference type="GO" id="GO:0000981">
    <property type="term" value="F:DNA-binding transcription factor activity, RNA polymerase II-specific"/>
    <property type="evidence" value="ECO:0007669"/>
    <property type="project" value="InterPro"/>
</dbReference>
<gene>
    <name evidence="3" type="ORF">BKA55DRAFT_498937</name>
</gene>
<keyword evidence="1" id="KW-0539">Nucleus</keyword>
<accession>A0A9P9R840</accession>
<evidence type="ECO:0000313" key="4">
    <source>
        <dbReference type="Proteomes" id="UP000720189"/>
    </source>
</evidence>
<dbReference type="SUPFAM" id="SSF57701">
    <property type="entry name" value="Zn2/Cys6 DNA-binding domain"/>
    <property type="match status" value="1"/>
</dbReference>
<dbReference type="OrthoDB" id="10261408at2759"/>
<dbReference type="PANTHER" id="PTHR47256">
    <property type="entry name" value="ZN(II)2CYS6 TRANSCRIPTION FACTOR (EUROFUNG)-RELATED"/>
    <property type="match status" value="1"/>
</dbReference>
<dbReference type="InterPro" id="IPR036864">
    <property type="entry name" value="Zn2-C6_fun-type_DNA-bd_sf"/>
</dbReference>
<protein>
    <recommendedName>
        <fullName evidence="2">Zn(2)-C6 fungal-type domain-containing protein</fullName>
    </recommendedName>
</protein>
<dbReference type="PROSITE" id="PS00463">
    <property type="entry name" value="ZN2_CY6_FUNGAL_1"/>
    <property type="match status" value="1"/>
</dbReference>
<comment type="caution">
    <text evidence="3">The sequence shown here is derived from an EMBL/GenBank/DDBJ whole genome shotgun (WGS) entry which is preliminary data.</text>
</comment>
<dbReference type="InterPro" id="IPR053187">
    <property type="entry name" value="Notoamide_regulator"/>
</dbReference>